<accession>A0A5E4PFD1</accession>
<gene>
    <name evidence="2" type="ORF">AQUSIP_04030</name>
</gene>
<proteinExistence type="predicted"/>
<dbReference type="AlphaFoldDB" id="A0A5E4PFD1"/>
<feature type="compositionally biased region" description="Basic and acidic residues" evidence="1">
    <location>
        <begin position="112"/>
        <end position="134"/>
    </location>
</feature>
<feature type="compositionally biased region" description="Basic and acidic residues" evidence="1">
    <location>
        <begin position="207"/>
        <end position="221"/>
    </location>
</feature>
<sequence>MSKTHISLTKTCASCGEQKPLSEFLQLAGAQGTTYGNICASCRKTQMEKDAGHKDTDEVTTRTTGVKIDSKAKVKGDIDKLEFRKQMETEYFDEREKTEEKEIKQTQKTQHTAREEKKHREGFLEKRSFLDSSKKPAGTSAAPVFGGEEQKAQAGKLDFATGPVEHTRVTGQIKLTQSPIYQAFKNWLGNAPIVSAAERAAKQKTNPGEKAHSDPLIEHMNNKYNPRNRK</sequence>
<evidence type="ECO:0000256" key="1">
    <source>
        <dbReference type="SAM" id="MobiDB-lite"/>
    </source>
</evidence>
<reference evidence="2 3" key="1">
    <citation type="submission" date="2019-08" db="EMBL/GenBank/DDBJ databases">
        <authorList>
            <person name="Guy L."/>
        </authorList>
    </citation>
    <scope>NUCLEOTIDE SEQUENCE [LARGE SCALE GENOMIC DNA]</scope>
    <source>
        <strain evidence="2 3">SGT-108</strain>
    </source>
</reference>
<name>A0A5E4PFD1_9COXI</name>
<evidence type="ECO:0000313" key="3">
    <source>
        <dbReference type="Proteomes" id="UP000324194"/>
    </source>
</evidence>
<dbReference type="EMBL" id="LR699119">
    <property type="protein sequence ID" value="VVC75127.1"/>
    <property type="molecule type" value="Genomic_DNA"/>
</dbReference>
<evidence type="ECO:0000313" key="2">
    <source>
        <dbReference type="EMBL" id="VVC75127.1"/>
    </source>
</evidence>
<keyword evidence="3" id="KW-1185">Reference proteome</keyword>
<organism evidence="2 3">
    <name type="scientific">Aquicella siphonis</name>
    <dbReference type="NCBI Taxonomy" id="254247"/>
    <lineage>
        <taxon>Bacteria</taxon>
        <taxon>Pseudomonadati</taxon>
        <taxon>Pseudomonadota</taxon>
        <taxon>Gammaproteobacteria</taxon>
        <taxon>Legionellales</taxon>
        <taxon>Coxiellaceae</taxon>
        <taxon>Aquicella</taxon>
    </lineage>
</organism>
<feature type="compositionally biased region" description="Basic and acidic residues" evidence="1">
    <location>
        <begin position="92"/>
        <end position="105"/>
    </location>
</feature>
<dbReference type="Proteomes" id="UP000324194">
    <property type="component" value="Chromosome 1"/>
</dbReference>
<protein>
    <submittedName>
        <fullName evidence="2">Uncharacterized protein</fullName>
    </submittedName>
</protein>
<dbReference type="KEGG" id="asip:AQUSIP_04030"/>
<feature type="region of interest" description="Disordered" evidence="1">
    <location>
        <begin position="198"/>
        <end position="230"/>
    </location>
</feature>
<dbReference type="RefSeq" id="WP_148338147.1">
    <property type="nucleotide sequence ID" value="NZ_LR699119.1"/>
</dbReference>
<dbReference type="OrthoDB" id="9802901at2"/>
<feature type="region of interest" description="Disordered" evidence="1">
    <location>
        <begin position="92"/>
        <end position="149"/>
    </location>
</feature>